<dbReference type="Pfam" id="PF00789">
    <property type="entry name" value="UBX"/>
    <property type="match status" value="1"/>
</dbReference>
<protein>
    <recommendedName>
        <fullName evidence="3">UBX domain-containing protein</fullName>
    </recommendedName>
</protein>
<proteinExistence type="predicted"/>
<dbReference type="EMBL" id="MU150244">
    <property type="protein sequence ID" value="KAF9465844.1"/>
    <property type="molecule type" value="Genomic_DNA"/>
</dbReference>
<dbReference type="Gene3D" id="1.10.8.10">
    <property type="entry name" value="DNA helicase RuvA subunit, C-terminal domain"/>
    <property type="match status" value="1"/>
</dbReference>
<dbReference type="SUPFAM" id="SSF54236">
    <property type="entry name" value="Ubiquitin-like"/>
    <property type="match status" value="1"/>
</dbReference>
<keyword evidence="5" id="KW-1185">Reference proteome</keyword>
<accession>A0A9P5YAR6</accession>
<dbReference type="Gene3D" id="3.40.30.10">
    <property type="entry name" value="Glutaredoxin"/>
    <property type="match status" value="1"/>
</dbReference>
<feature type="region of interest" description="Disordered" evidence="2">
    <location>
        <begin position="171"/>
        <end position="191"/>
    </location>
</feature>
<dbReference type="InterPro" id="IPR001012">
    <property type="entry name" value="UBX_dom"/>
</dbReference>
<feature type="compositionally biased region" description="Polar residues" evidence="2">
    <location>
        <begin position="171"/>
        <end position="185"/>
    </location>
</feature>
<dbReference type="CDD" id="cd01767">
    <property type="entry name" value="UBX"/>
    <property type="match status" value="1"/>
</dbReference>
<evidence type="ECO:0000256" key="1">
    <source>
        <dbReference type="ARBA" id="ARBA00023054"/>
    </source>
</evidence>
<feature type="compositionally biased region" description="Low complexity" evidence="2">
    <location>
        <begin position="292"/>
        <end position="302"/>
    </location>
</feature>
<dbReference type="PANTHER" id="PTHR23322:SF1">
    <property type="entry name" value="FAS-ASSOCIATED FACTOR 2"/>
    <property type="match status" value="1"/>
</dbReference>
<feature type="compositionally biased region" description="Basic and acidic residues" evidence="2">
    <location>
        <begin position="354"/>
        <end position="367"/>
    </location>
</feature>
<dbReference type="InterPro" id="IPR029071">
    <property type="entry name" value="Ubiquitin-like_domsf"/>
</dbReference>
<dbReference type="InterPro" id="IPR036249">
    <property type="entry name" value="Thioredoxin-like_sf"/>
</dbReference>
<feature type="compositionally biased region" description="Basic and acidic residues" evidence="2">
    <location>
        <begin position="374"/>
        <end position="412"/>
    </location>
</feature>
<organism evidence="4 5">
    <name type="scientific">Collybia nuda</name>
    <dbReference type="NCBI Taxonomy" id="64659"/>
    <lineage>
        <taxon>Eukaryota</taxon>
        <taxon>Fungi</taxon>
        <taxon>Dikarya</taxon>
        <taxon>Basidiomycota</taxon>
        <taxon>Agaricomycotina</taxon>
        <taxon>Agaricomycetes</taxon>
        <taxon>Agaricomycetidae</taxon>
        <taxon>Agaricales</taxon>
        <taxon>Tricholomatineae</taxon>
        <taxon>Clitocybaceae</taxon>
        <taxon>Collybia</taxon>
    </lineage>
</organism>
<dbReference type="InterPro" id="IPR006577">
    <property type="entry name" value="UAS"/>
</dbReference>
<feature type="compositionally biased region" description="Low complexity" evidence="2">
    <location>
        <begin position="314"/>
        <end position="328"/>
    </location>
</feature>
<dbReference type="Pfam" id="PF14555">
    <property type="entry name" value="UBA_4"/>
    <property type="match status" value="1"/>
</dbReference>
<comment type="caution">
    <text evidence="4">The sequence shown here is derived from an EMBL/GenBank/DDBJ whole genome shotgun (WGS) entry which is preliminary data.</text>
</comment>
<feature type="region of interest" description="Disordered" evidence="2">
    <location>
        <begin position="292"/>
        <end position="329"/>
    </location>
</feature>
<dbReference type="SUPFAM" id="SSF52833">
    <property type="entry name" value="Thioredoxin-like"/>
    <property type="match status" value="1"/>
</dbReference>
<dbReference type="GO" id="GO:0005783">
    <property type="term" value="C:endoplasmic reticulum"/>
    <property type="evidence" value="ECO:0007669"/>
    <property type="project" value="TreeGrafter"/>
</dbReference>
<dbReference type="CDD" id="cd14273">
    <property type="entry name" value="UBA_TAP-C_like"/>
    <property type="match status" value="1"/>
</dbReference>
<evidence type="ECO:0000259" key="3">
    <source>
        <dbReference type="PROSITE" id="PS50033"/>
    </source>
</evidence>
<dbReference type="Proteomes" id="UP000807353">
    <property type="component" value="Unassembled WGS sequence"/>
</dbReference>
<dbReference type="GO" id="GO:0043130">
    <property type="term" value="F:ubiquitin binding"/>
    <property type="evidence" value="ECO:0007669"/>
    <property type="project" value="TreeGrafter"/>
</dbReference>
<dbReference type="AlphaFoldDB" id="A0A9P5YAR6"/>
<dbReference type="InterPro" id="IPR050730">
    <property type="entry name" value="UBX_domain-protein"/>
</dbReference>
<dbReference type="OrthoDB" id="1026733at2759"/>
<feature type="domain" description="UBX" evidence="3">
    <location>
        <begin position="438"/>
        <end position="529"/>
    </location>
</feature>
<reference evidence="4" key="1">
    <citation type="submission" date="2020-11" db="EMBL/GenBank/DDBJ databases">
        <authorList>
            <consortium name="DOE Joint Genome Institute"/>
            <person name="Ahrendt S."/>
            <person name="Riley R."/>
            <person name="Andreopoulos W."/>
            <person name="Labutti K."/>
            <person name="Pangilinan J."/>
            <person name="Ruiz-Duenas F.J."/>
            <person name="Barrasa J.M."/>
            <person name="Sanchez-Garcia M."/>
            <person name="Camarero S."/>
            <person name="Miyauchi S."/>
            <person name="Serrano A."/>
            <person name="Linde D."/>
            <person name="Babiker R."/>
            <person name="Drula E."/>
            <person name="Ayuso-Fernandez I."/>
            <person name="Pacheco R."/>
            <person name="Padilla G."/>
            <person name="Ferreira P."/>
            <person name="Barriuso J."/>
            <person name="Kellner H."/>
            <person name="Castanera R."/>
            <person name="Alfaro M."/>
            <person name="Ramirez L."/>
            <person name="Pisabarro A.G."/>
            <person name="Kuo A."/>
            <person name="Tritt A."/>
            <person name="Lipzen A."/>
            <person name="He G."/>
            <person name="Yan M."/>
            <person name="Ng V."/>
            <person name="Cullen D."/>
            <person name="Martin F."/>
            <person name="Rosso M.-N."/>
            <person name="Henrissat B."/>
            <person name="Hibbett D."/>
            <person name="Martinez A.T."/>
            <person name="Grigoriev I.V."/>
        </authorList>
    </citation>
    <scope>NUCLEOTIDE SEQUENCE</scope>
    <source>
        <strain evidence="4">CBS 247.69</strain>
    </source>
</reference>
<dbReference type="GO" id="GO:0036503">
    <property type="term" value="P:ERAD pathway"/>
    <property type="evidence" value="ECO:0007669"/>
    <property type="project" value="TreeGrafter"/>
</dbReference>
<dbReference type="PROSITE" id="PS50033">
    <property type="entry name" value="UBX"/>
    <property type="match status" value="1"/>
</dbReference>
<evidence type="ECO:0000313" key="4">
    <source>
        <dbReference type="EMBL" id="KAF9465844.1"/>
    </source>
</evidence>
<keyword evidence="1" id="KW-0175">Coiled coil</keyword>
<evidence type="ECO:0000256" key="2">
    <source>
        <dbReference type="SAM" id="MobiDB-lite"/>
    </source>
</evidence>
<dbReference type="PANTHER" id="PTHR23322">
    <property type="entry name" value="FAS-ASSOCIATED PROTEIN"/>
    <property type="match status" value="1"/>
</dbReference>
<name>A0A9P5YAR6_9AGAR</name>
<feature type="region of interest" description="Disordered" evidence="2">
    <location>
        <begin position="354"/>
        <end position="412"/>
    </location>
</feature>
<dbReference type="SMART" id="SM00594">
    <property type="entry name" value="UAS"/>
    <property type="match status" value="1"/>
</dbReference>
<sequence length="574" mass="64899">MSELNAQQRQALTQLRDLTNGGDDEVAINVLESVGWDVHRAADLIFGTVSTSSLIPPITPMPIQVFDIDDSLQGEQPRPRLPTNSWSLYFSFRPFLSVLAFPLHILSNIFRFVFGVLRIPIPQLRFSTLNLYRPLPRRPVSRGGSDRWVRELEEETGAVCIGRANVPRGLSTSSATNSAGPSSLTARPRVSSEDRKLLPDFVLGSYDEALRTCRDEARIGCIILVSEEHDDVTEFKRATLTDSTFVKLLYDNNILVWGGDVQDQEAWSAAEKLQATTYPFVAFLALQPRRSPSLPSRSAISQPPSLTVLSRHQGPPASSTSSPGPTSAHTLIDHLTNQVLPRVTSYLERIHASHKERERDRQLREEQDQAFNDSVRRDTERIRSKMEEDRKERDRIKAKKEEDERKIGEQREKAKKDAVRMEWRRWTRRIEKVKGENASVKELRISIRLPSGARVMRMFDKSSTLTALYIYVDTNLIPSEYNMDEDPLEPPEDGYWKGDLEDCIEARIARGVSGTEWWCFQLALAYPRKEIPWKSGVSLGDIESLKGGGHIVVELLGHQASSTGDDGYDTEDSE</sequence>
<gene>
    <name evidence="4" type="ORF">BDZ94DRAFT_1213664</name>
</gene>
<dbReference type="Gene3D" id="3.10.20.90">
    <property type="entry name" value="Phosphatidylinositol 3-kinase Catalytic Subunit, Chain A, domain 1"/>
    <property type="match status" value="1"/>
</dbReference>
<evidence type="ECO:0000313" key="5">
    <source>
        <dbReference type="Proteomes" id="UP000807353"/>
    </source>
</evidence>